<evidence type="ECO:0000256" key="4">
    <source>
        <dbReference type="ARBA" id="ARBA00023008"/>
    </source>
</evidence>
<dbReference type="Gene3D" id="3.90.430.10">
    <property type="entry name" value="Copper fist DNA-binding domain"/>
    <property type="match status" value="1"/>
</dbReference>
<dbReference type="FunFam" id="3.90.430.10:FF:000001">
    <property type="entry name" value="Copper fist DNA-binding protein"/>
    <property type="match status" value="1"/>
</dbReference>
<dbReference type="InParanoid" id="A5DAB9"/>
<keyword evidence="3" id="KW-0862">Zinc</keyword>
<proteinExistence type="predicted"/>
<keyword evidence="5" id="KW-0805">Transcription regulation</keyword>
<evidence type="ECO:0000313" key="10">
    <source>
        <dbReference type="EMBL" id="EDK36126.2"/>
    </source>
</evidence>
<dbReference type="VEuPathDB" id="FungiDB:PGUG_00224"/>
<dbReference type="EMBL" id="CH408155">
    <property type="protein sequence ID" value="EDK36126.2"/>
    <property type="molecule type" value="Genomic_DNA"/>
</dbReference>
<dbReference type="FunCoup" id="A5DAB9">
    <property type="interactions" value="469"/>
</dbReference>
<feature type="compositionally biased region" description="Low complexity" evidence="8">
    <location>
        <begin position="188"/>
        <end position="202"/>
    </location>
</feature>
<dbReference type="PRINTS" id="PR00617">
    <property type="entry name" value="COPPERFIST"/>
</dbReference>
<dbReference type="Proteomes" id="UP000001997">
    <property type="component" value="Unassembled WGS sequence"/>
</dbReference>
<dbReference type="eggNOG" id="ENOG502QQ0T">
    <property type="taxonomic scope" value="Eukaryota"/>
</dbReference>
<dbReference type="PANTHER" id="PTHR28088:SF5">
    <property type="entry name" value="TRANSCRIPTIONAL ACTIVATOR HAA1-RELATED"/>
    <property type="match status" value="1"/>
</dbReference>
<dbReference type="GO" id="GO:0006878">
    <property type="term" value="P:intracellular copper ion homeostasis"/>
    <property type="evidence" value="ECO:0007669"/>
    <property type="project" value="TreeGrafter"/>
</dbReference>
<evidence type="ECO:0000313" key="11">
    <source>
        <dbReference type="Proteomes" id="UP000001997"/>
    </source>
</evidence>
<dbReference type="GO" id="GO:0000978">
    <property type="term" value="F:RNA polymerase II cis-regulatory region sequence-specific DNA binding"/>
    <property type="evidence" value="ECO:0007669"/>
    <property type="project" value="TreeGrafter"/>
</dbReference>
<dbReference type="GO" id="GO:0005634">
    <property type="term" value="C:nucleus"/>
    <property type="evidence" value="ECO:0007669"/>
    <property type="project" value="UniProtKB-SubCell"/>
</dbReference>
<organism evidence="10 11">
    <name type="scientific">Meyerozyma guilliermondii (strain ATCC 6260 / CBS 566 / DSM 6381 / JCM 1539 / NBRC 10279 / NRRL Y-324)</name>
    <name type="common">Yeast</name>
    <name type="synonym">Candida guilliermondii</name>
    <dbReference type="NCBI Taxonomy" id="294746"/>
    <lineage>
        <taxon>Eukaryota</taxon>
        <taxon>Fungi</taxon>
        <taxon>Dikarya</taxon>
        <taxon>Ascomycota</taxon>
        <taxon>Saccharomycotina</taxon>
        <taxon>Pichiomycetes</taxon>
        <taxon>Debaryomycetaceae</taxon>
        <taxon>Meyerozyma</taxon>
    </lineage>
</organism>
<keyword evidence="2" id="KW-0479">Metal-binding</keyword>
<dbReference type="GO" id="GO:0000981">
    <property type="term" value="F:DNA-binding transcription factor activity, RNA polymerase II-specific"/>
    <property type="evidence" value="ECO:0007669"/>
    <property type="project" value="TreeGrafter"/>
</dbReference>
<evidence type="ECO:0000256" key="7">
    <source>
        <dbReference type="ARBA" id="ARBA00023242"/>
    </source>
</evidence>
<feature type="region of interest" description="Disordered" evidence="8">
    <location>
        <begin position="170"/>
        <end position="206"/>
    </location>
</feature>
<dbReference type="AlphaFoldDB" id="A5DAB9"/>
<dbReference type="OMA" id="CTNCETH"/>
<dbReference type="GO" id="GO:0005507">
    <property type="term" value="F:copper ion binding"/>
    <property type="evidence" value="ECO:0007669"/>
    <property type="project" value="InterPro"/>
</dbReference>
<dbReference type="KEGG" id="pgu:PGUG_00224"/>
<protein>
    <recommendedName>
        <fullName evidence="9">Copper-fist domain-containing protein</fullName>
    </recommendedName>
</protein>
<dbReference type="GeneID" id="5129448"/>
<keyword evidence="7" id="KW-0539">Nucleus</keyword>
<accession>A5DAB9</accession>
<dbReference type="HOGENOM" id="CLU_031396_1_0_1"/>
<comment type="subcellular location">
    <subcellularLocation>
        <location evidence="1">Nucleus</location>
    </subcellularLocation>
</comment>
<dbReference type="InterPro" id="IPR036395">
    <property type="entry name" value="Cu_fist_DNA-bd_dom_sf"/>
</dbReference>
<gene>
    <name evidence="10" type="ORF">PGUG_00224</name>
</gene>
<evidence type="ECO:0000256" key="5">
    <source>
        <dbReference type="ARBA" id="ARBA00023015"/>
    </source>
</evidence>
<evidence type="ECO:0000256" key="3">
    <source>
        <dbReference type="ARBA" id="ARBA00022833"/>
    </source>
</evidence>
<feature type="domain" description="Copper-fist" evidence="9">
    <location>
        <begin position="1"/>
        <end position="40"/>
    </location>
</feature>
<dbReference type="InterPro" id="IPR001083">
    <property type="entry name" value="Cu_fist_DNA-bd_dom"/>
</dbReference>
<evidence type="ECO:0000259" key="9">
    <source>
        <dbReference type="PROSITE" id="PS50073"/>
    </source>
</evidence>
<dbReference type="GO" id="GO:0006879">
    <property type="term" value="P:intracellular iron ion homeostasis"/>
    <property type="evidence" value="ECO:0007669"/>
    <property type="project" value="TreeGrafter"/>
</dbReference>
<feature type="compositionally biased region" description="Basic and acidic residues" evidence="8">
    <location>
        <begin position="177"/>
        <end position="187"/>
    </location>
</feature>
<keyword evidence="11" id="KW-1185">Reference proteome</keyword>
<keyword evidence="6" id="KW-0804">Transcription</keyword>
<name>A5DAB9_PICGU</name>
<evidence type="ECO:0000256" key="2">
    <source>
        <dbReference type="ARBA" id="ARBA00022723"/>
    </source>
</evidence>
<evidence type="ECO:0000256" key="1">
    <source>
        <dbReference type="ARBA" id="ARBA00004123"/>
    </source>
</evidence>
<dbReference type="SUPFAM" id="SSF57879">
    <property type="entry name" value="Zinc domain conserved in yeast copper-regulated transcription factors"/>
    <property type="match status" value="1"/>
</dbReference>
<dbReference type="GO" id="GO:0045944">
    <property type="term" value="P:positive regulation of transcription by RNA polymerase II"/>
    <property type="evidence" value="ECO:0007669"/>
    <property type="project" value="TreeGrafter"/>
</dbReference>
<evidence type="ECO:0000256" key="6">
    <source>
        <dbReference type="ARBA" id="ARBA00023163"/>
    </source>
</evidence>
<dbReference type="InterPro" id="IPR051763">
    <property type="entry name" value="Copper_Homeo_Regul"/>
</dbReference>
<dbReference type="OrthoDB" id="5600085at2759"/>
<dbReference type="Pfam" id="PF00649">
    <property type="entry name" value="Copper-fist"/>
    <property type="match status" value="1"/>
</dbReference>
<dbReference type="SMART" id="SM01090">
    <property type="entry name" value="Copper-fist"/>
    <property type="match status" value="1"/>
</dbReference>
<reference evidence="10 11" key="1">
    <citation type="journal article" date="2009" name="Nature">
        <title>Evolution of pathogenicity and sexual reproduction in eight Candida genomes.</title>
        <authorList>
            <person name="Butler G."/>
            <person name="Rasmussen M.D."/>
            <person name="Lin M.F."/>
            <person name="Santos M.A."/>
            <person name="Sakthikumar S."/>
            <person name="Munro C.A."/>
            <person name="Rheinbay E."/>
            <person name="Grabherr M."/>
            <person name="Forche A."/>
            <person name="Reedy J.L."/>
            <person name="Agrafioti I."/>
            <person name="Arnaud M.B."/>
            <person name="Bates S."/>
            <person name="Brown A.J."/>
            <person name="Brunke S."/>
            <person name="Costanzo M.C."/>
            <person name="Fitzpatrick D.A."/>
            <person name="de Groot P.W."/>
            <person name="Harris D."/>
            <person name="Hoyer L.L."/>
            <person name="Hube B."/>
            <person name="Klis F.M."/>
            <person name="Kodira C."/>
            <person name="Lennard N."/>
            <person name="Logue M.E."/>
            <person name="Martin R."/>
            <person name="Neiman A.M."/>
            <person name="Nikolaou E."/>
            <person name="Quail M.A."/>
            <person name="Quinn J."/>
            <person name="Santos M.C."/>
            <person name="Schmitzberger F.F."/>
            <person name="Sherlock G."/>
            <person name="Shah P."/>
            <person name="Silverstein K.A."/>
            <person name="Skrzypek M.S."/>
            <person name="Soll D."/>
            <person name="Staggs R."/>
            <person name="Stansfield I."/>
            <person name="Stumpf M.P."/>
            <person name="Sudbery P.E."/>
            <person name="Srikantha T."/>
            <person name="Zeng Q."/>
            <person name="Berman J."/>
            <person name="Berriman M."/>
            <person name="Heitman J."/>
            <person name="Gow N.A."/>
            <person name="Lorenz M.C."/>
            <person name="Birren B.W."/>
            <person name="Kellis M."/>
            <person name="Cuomo C.A."/>
        </authorList>
    </citation>
    <scope>NUCLEOTIDE SEQUENCE [LARGE SCALE GENOMIC DNA]</scope>
    <source>
        <strain evidence="11">ATCC 6260 / CBS 566 / DSM 6381 / JCM 1539 / NBRC 10279 / NRRL Y-324</strain>
    </source>
</reference>
<dbReference type="PROSITE" id="PS50073">
    <property type="entry name" value="COPPER_FIST_2"/>
    <property type="match status" value="1"/>
</dbReference>
<dbReference type="RefSeq" id="XP_001486847.2">
    <property type="nucleotide sequence ID" value="XM_001486797.1"/>
</dbReference>
<evidence type="ECO:0000256" key="8">
    <source>
        <dbReference type="SAM" id="MobiDB-lite"/>
    </source>
</evidence>
<keyword evidence="4" id="KW-0186">Copper</keyword>
<dbReference type="SMART" id="SM00412">
    <property type="entry name" value="Cu_FIST"/>
    <property type="match status" value="1"/>
</dbReference>
<dbReference type="PANTHER" id="PTHR28088">
    <property type="entry name" value="TRANSCRIPTIONAL ACTIVATOR HAA1-RELATED"/>
    <property type="match status" value="1"/>
</dbReference>
<sequence>MILIDEQKYSCLECIRGHRSSSCRHYGRPLLQVRTKGRPNTHTSGQKNHRIAVFAEKIESDPDLPHANGSKCNKSNPVIILKASAKHIIDFDSGKILRPLGDSNESTLPKTTGPYISEDSFVNSVTCETGGIVKPKKGCNCCPNRGGKVNKSQIVSSYLKRRREQQPALQFIDYSDEIPKQSQERKQSPSSSTAEKTSTTSSNDLSLSGDQTQYFDVLKVPSCTIPGSCCCGDDCGCAGCMVHGNSGTGPLKVDNTNLNHEYINYINSLIMKDSHNMMFSSLSSPEMQIPGQLQHNPSNSHEDMTKSSTLSIANEEGVSGPNDGQCICPPGACECPNCETHGIIDGLHLDDLFAATLNPSPQREQLQVKTEPARCCSSAVHLE</sequence>